<keyword evidence="3" id="KW-0813">Transport</keyword>
<evidence type="ECO:0000256" key="7">
    <source>
        <dbReference type="ARBA" id="ARBA00023136"/>
    </source>
</evidence>
<feature type="transmembrane region" description="Helical" evidence="9">
    <location>
        <begin position="55"/>
        <end position="73"/>
    </location>
</feature>
<evidence type="ECO:0000256" key="3">
    <source>
        <dbReference type="ARBA" id="ARBA00022448"/>
    </source>
</evidence>
<feature type="transmembrane region" description="Helical" evidence="9">
    <location>
        <begin position="273"/>
        <end position="292"/>
    </location>
</feature>
<dbReference type="Gene3D" id="1.50.10.150">
    <property type="entry name" value="Voltage-dependent anion channel"/>
    <property type="match status" value="1"/>
</dbReference>
<comment type="similarity">
    <text evidence="2">Belongs to the tellurite-resistance/dicarboxylate transporter (TDT) family.</text>
</comment>
<evidence type="ECO:0000256" key="2">
    <source>
        <dbReference type="ARBA" id="ARBA00008566"/>
    </source>
</evidence>
<dbReference type="Pfam" id="PF03595">
    <property type="entry name" value="SLAC1"/>
    <property type="match status" value="1"/>
</dbReference>
<organism evidence="10 11">
    <name type="scientific">Actinacidiphila rubida</name>
    <dbReference type="NCBI Taxonomy" id="310780"/>
    <lineage>
        <taxon>Bacteria</taxon>
        <taxon>Bacillati</taxon>
        <taxon>Actinomycetota</taxon>
        <taxon>Actinomycetes</taxon>
        <taxon>Kitasatosporales</taxon>
        <taxon>Streptomycetaceae</taxon>
        <taxon>Actinacidiphila</taxon>
    </lineage>
</organism>
<evidence type="ECO:0000256" key="5">
    <source>
        <dbReference type="ARBA" id="ARBA00022692"/>
    </source>
</evidence>
<dbReference type="PANTHER" id="PTHR31686:SF1">
    <property type="entry name" value="SULFITE EFFLUX PUMP SSU1"/>
    <property type="match status" value="1"/>
</dbReference>
<dbReference type="EMBL" id="FODD01000010">
    <property type="protein sequence ID" value="SEN77865.1"/>
    <property type="molecule type" value="Genomic_DNA"/>
</dbReference>
<feature type="transmembrane region" description="Helical" evidence="9">
    <location>
        <begin position="298"/>
        <end position="319"/>
    </location>
</feature>
<evidence type="ECO:0000313" key="10">
    <source>
        <dbReference type="EMBL" id="SEN77865.1"/>
    </source>
</evidence>
<dbReference type="Proteomes" id="UP000181951">
    <property type="component" value="Unassembled WGS sequence"/>
</dbReference>
<comment type="subcellular location">
    <subcellularLocation>
        <location evidence="1">Cell membrane</location>
        <topology evidence="1">Multi-pass membrane protein</topology>
    </subcellularLocation>
</comment>
<proteinExistence type="inferred from homology"/>
<evidence type="ECO:0000256" key="4">
    <source>
        <dbReference type="ARBA" id="ARBA00022475"/>
    </source>
</evidence>
<sequence length="347" mass="35450">MGTGIVANAAVALPRSVPGLRTAATVVWAAAALLLVVLAAAYLRQRTVRHHAADPAQLQFFGAPAVALLTVGAGTLQLGGPVIGAHAALTADWVLWLLGTGLGLATACTVPYLMVTRHHYAPDAASGGWLMPVVPPLVSATTGALLVVHAPAGQVRLAMLLGCYAVLGLGLVAVLLVITMVYSRMVHHEAPTGTVVPTLWIGLGALSQVVTALGALATVVPGTLAPAYAQGAAAAALLGGLAVWGFALLWLWLAAALSLRELRAGRLPFAPSWWSFIFPLGAYVTGTTALAVRTGSLVFVWAAVVLYVALVAAWAVVAARSLGHAAAHAPGGGRRRGRTPPAPRLVR</sequence>
<gene>
    <name evidence="10" type="ORF">SAMN05216267_101013</name>
</gene>
<protein>
    <submittedName>
        <fullName evidence="10">Tellurite resistance protein TehA</fullName>
    </submittedName>
</protein>
<dbReference type="GO" id="GO:0055085">
    <property type="term" value="P:transmembrane transport"/>
    <property type="evidence" value="ECO:0007669"/>
    <property type="project" value="InterPro"/>
</dbReference>
<evidence type="ECO:0000256" key="6">
    <source>
        <dbReference type="ARBA" id="ARBA00022989"/>
    </source>
</evidence>
<name>A0A1H8JBS3_9ACTN</name>
<dbReference type="PANTHER" id="PTHR31686">
    <property type="match status" value="1"/>
</dbReference>
<reference evidence="10 11" key="1">
    <citation type="submission" date="2016-10" db="EMBL/GenBank/DDBJ databases">
        <authorList>
            <person name="de Groot N.N."/>
        </authorList>
    </citation>
    <scope>NUCLEOTIDE SEQUENCE [LARGE SCALE GENOMIC DNA]</scope>
    <source>
        <strain evidence="10 11">CGMCC 4.2026</strain>
    </source>
</reference>
<dbReference type="InterPro" id="IPR038665">
    <property type="entry name" value="Voltage-dep_anion_channel_sf"/>
</dbReference>
<keyword evidence="7 9" id="KW-0472">Membrane</keyword>
<feature type="region of interest" description="Disordered" evidence="8">
    <location>
        <begin position="326"/>
        <end position="347"/>
    </location>
</feature>
<feature type="transmembrane region" description="Helical" evidence="9">
    <location>
        <begin position="157"/>
        <end position="182"/>
    </location>
</feature>
<feature type="transmembrane region" description="Helical" evidence="9">
    <location>
        <begin position="93"/>
        <end position="115"/>
    </location>
</feature>
<dbReference type="GO" id="GO:0005886">
    <property type="term" value="C:plasma membrane"/>
    <property type="evidence" value="ECO:0007669"/>
    <property type="project" value="UniProtKB-SubCell"/>
</dbReference>
<feature type="transmembrane region" description="Helical" evidence="9">
    <location>
        <begin position="23"/>
        <end position="43"/>
    </location>
</feature>
<dbReference type="AlphaFoldDB" id="A0A1H8JBS3"/>
<evidence type="ECO:0000256" key="1">
    <source>
        <dbReference type="ARBA" id="ARBA00004651"/>
    </source>
</evidence>
<keyword evidence="11" id="KW-1185">Reference proteome</keyword>
<feature type="transmembrane region" description="Helical" evidence="9">
    <location>
        <begin position="232"/>
        <end position="253"/>
    </location>
</feature>
<feature type="transmembrane region" description="Helical" evidence="9">
    <location>
        <begin position="127"/>
        <end position="151"/>
    </location>
</feature>
<keyword evidence="5 9" id="KW-0812">Transmembrane</keyword>
<dbReference type="InterPro" id="IPR051629">
    <property type="entry name" value="Sulfite_efflux_TDT"/>
</dbReference>
<dbReference type="STRING" id="310780.SAMN05216267_101013"/>
<keyword evidence="4" id="KW-1003">Cell membrane</keyword>
<dbReference type="InterPro" id="IPR004695">
    <property type="entry name" value="SLAC1/Mae1/Ssu1/TehA"/>
</dbReference>
<accession>A0A1H8JBS3</accession>
<evidence type="ECO:0000256" key="9">
    <source>
        <dbReference type="SAM" id="Phobius"/>
    </source>
</evidence>
<feature type="transmembrane region" description="Helical" evidence="9">
    <location>
        <begin position="194"/>
        <end position="220"/>
    </location>
</feature>
<evidence type="ECO:0000313" key="11">
    <source>
        <dbReference type="Proteomes" id="UP000181951"/>
    </source>
</evidence>
<keyword evidence="6 9" id="KW-1133">Transmembrane helix</keyword>
<dbReference type="OrthoDB" id="958273at2"/>
<evidence type="ECO:0000256" key="8">
    <source>
        <dbReference type="SAM" id="MobiDB-lite"/>
    </source>
</evidence>